<protein>
    <recommendedName>
        <fullName evidence="3">FLYWCH-type domain-containing protein</fullName>
    </recommendedName>
</protein>
<dbReference type="Gene3D" id="2.20.25.240">
    <property type="match status" value="2"/>
</dbReference>
<name>A0A834ML55_RHYFE</name>
<gene>
    <name evidence="1" type="ORF">GWI33_002738</name>
</gene>
<evidence type="ECO:0000313" key="1">
    <source>
        <dbReference type="EMBL" id="KAF7282359.1"/>
    </source>
</evidence>
<reference evidence="1" key="1">
    <citation type="submission" date="2020-08" db="EMBL/GenBank/DDBJ databases">
        <title>Genome sequencing and assembly of the red palm weevil Rhynchophorus ferrugineus.</title>
        <authorList>
            <person name="Dias G.B."/>
            <person name="Bergman C.M."/>
            <person name="Manee M."/>
        </authorList>
    </citation>
    <scope>NUCLEOTIDE SEQUENCE</scope>
    <source>
        <strain evidence="1">AA-2017</strain>
        <tissue evidence="1">Whole larva</tissue>
    </source>
</reference>
<keyword evidence="2" id="KW-1185">Reference proteome</keyword>
<evidence type="ECO:0000313" key="2">
    <source>
        <dbReference type="Proteomes" id="UP000625711"/>
    </source>
</evidence>
<proteinExistence type="predicted"/>
<dbReference type="EMBL" id="JAACXV010000176">
    <property type="protein sequence ID" value="KAF7282359.1"/>
    <property type="molecule type" value="Genomic_DNA"/>
</dbReference>
<accession>A0A834ML55</accession>
<dbReference type="AlphaFoldDB" id="A0A834ML55"/>
<dbReference type="OrthoDB" id="2311693at2759"/>
<sequence>MTKRHNPYAYKRPNIPLKRLGIIDLGDGHLYRNCKKLSDKMYLKCSMFKEVNCKASYVAYLDNDGHPYQYKCVVNHNHPSNEFTLQSVRFLKALQEAVKTLPGSTKNIFDCVISSYPEIKEVYTYNNVVGKTRASTYYGGYTYGMYSGASSPKIYFRCSGFRSTGCRGKGYILRGQGIESFVLLSEHSHPPNFLMEKRSEIAKTLKEFAATIPGKPIDVYNSVVSIYPEIEQLWPFSRAVRTINRIRQKTGFMRTTP</sequence>
<organism evidence="1 2">
    <name type="scientific">Rhynchophorus ferrugineus</name>
    <name type="common">Red palm weevil</name>
    <name type="synonym">Curculio ferrugineus</name>
    <dbReference type="NCBI Taxonomy" id="354439"/>
    <lineage>
        <taxon>Eukaryota</taxon>
        <taxon>Metazoa</taxon>
        <taxon>Ecdysozoa</taxon>
        <taxon>Arthropoda</taxon>
        <taxon>Hexapoda</taxon>
        <taxon>Insecta</taxon>
        <taxon>Pterygota</taxon>
        <taxon>Neoptera</taxon>
        <taxon>Endopterygota</taxon>
        <taxon>Coleoptera</taxon>
        <taxon>Polyphaga</taxon>
        <taxon>Cucujiformia</taxon>
        <taxon>Curculionidae</taxon>
        <taxon>Dryophthorinae</taxon>
        <taxon>Rhynchophorus</taxon>
    </lineage>
</organism>
<comment type="caution">
    <text evidence="1">The sequence shown here is derived from an EMBL/GenBank/DDBJ whole genome shotgun (WGS) entry which is preliminary data.</text>
</comment>
<dbReference type="Proteomes" id="UP000625711">
    <property type="component" value="Unassembled WGS sequence"/>
</dbReference>
<evidence type="ECO:0008006" key="3">
    <source>
        <dbReference type="Google" id="ProtNLM"/>
    </source>
</evidence>